<comment type="caution">
    <text evidence="12">The sequence shown here is derived from an EMBL/GenBank/DDBJ whole genome shotgun (WGS) entry which is preliminary data.</text>
</comment>
<feature type="region of interest" description="Disordered" evidence="9">
    <location>
        <begin position="281"/>
        <end position="307"/>
    </location>
</feature>
<evidence type="ECO:0000256" key="4">
    <source>
        <dbReference type="ARBA" id="ARBA00018370"/>
    </source>
</evidence>
<keyword evidence="10" id="KW-0732">Signal</keyword>
<reference evidence="12" key="2">
    <citation type="submission" date="2020-09" db="EMBL/GenBank/DDBJ databases">
        <authorList>
            <person name="Sun Q."/>
            <person name="Zhou Y."/>
        </authorList>
    </citation>
    <scope>NUCLEOTIDE SEQUENCE</scope>
    <source>
        <strain evidence="12">CGMCC 1.15493</strain>
    </source>
</reference>
<protein>
    <recommendedName>
        <fullName evidence="4">Parvulin-like PPIase</fullName>
        <ecNumber evidence="3">5.2.1.8</ecNumber>
    </recommendedName>
    <alternativeName>
        <fullName evidence="6">Peptidyl-prolyl cis-trans isomerase plp</fullName>
    </alternativeName>
    <alternativeName>
        <fullName evidence="7">Rotamase plp</fullName>
    </alternativeName>
</protein>
<evidence type="ECO:0000259" key="11">
    <source>
        <dbReference type="PROSITE" id="PS50198"/>
    </source>
</evidence>
<feature type="domain" description="PpiC" evidence="11">
    <location>
        <begin position="136"/>
        <end position="226"/>
    </location>
</feature>
<proteinExistence type="inferred from homology"/>
<dbReference type="Gene3D" id="3.10.50.40">
    <property type="match status" value="1"/>
</dbReference>
<evidence type="ECO:0000256" key="5">
    <source>
        <dbReference type="ARBA" id="ARBA00023110"/>
    </source>
</evidence>
<dbReference type="InterPro" id="IPR050245">
    <property type="entry name" value="PrsA_foldase"/>
</dbReference>
<dbReference type="Pfam" id="PF13616">
    <property type="entry name" value="Rotamase_3"/>
    <property type="match status" value="1"/>
</dbReference>
<keyword evidence="13" id="KW-1185">Reference proteome</keyword>
<dbReference type="GO" id="GO:0003755">
    <property type="term" value="F:peptidyl-prolyl cis-trans isomerase activity"/>
    <property type="evidence" value="ECO:0007669"/>
    <property type="project" value="UniProtKB-KW"/>
</dbReference>
<dbReference type="SUPFAM" id="SSF54534">
    <property type="entry name" value="FKBP-like"/>
    <property type="match status" value="1"/>
</dbReference>
<name>A0A916Y6A7_9HYPH</name>
<evidence type="ECO:0000313" key="13">
    <source>
        <dbReference type="Proteomes" id="UP000613160"/>
    </source>
</evidence>
<comment type="catalytic activity">
    <reaction evidence="1">
        <text>[protein]-peptidylproline (omega=180) = [protein]-peptidylproline (omega=0)</text>
        <dbReference type="Rhea" id="RHEA:16237"/>
        <dbReference type="Rhea" id="RHEA-COMP:10747"/>
        <dbReference type="Rhea" id="RHEA-COMP:10748"/>
        <dbReference type="ChEBI" id="CHEBI:83833"/>
        <dbReference type="ChEBI" id="CHEBI:83834"/>
        <dbReference type="EC" id="5.2.1.8"/>
    </reaction>
</comment>
<comment type="similarity">
    <text evidence="2">Belongs to the PpiC/parvulin rotamase family.</text>
</comment>
<evidence type="ECO:0000256" key="1">
    <source>
        <dbReference type="ARBA" id="ARBA00000971"/>
    </source>
</evidence>
<keyword evidence="8 12" id="KW-0413">Isomerase</keyword>
<evidence type="ECO:0000256" key="6">
    <source>
        <dbReference type="ARBA" id="ARBA00030642"/>
    </source>
</evidence>
<organism evidence="12 13">
    <name type="scientific">Aureimonas glaciei</name>
    <dbReference type="NCBI Taxonomy" id="1776957"/>
    <lineage>
        <taxon>Bacteria</taxon>
        <taxon>Pseudomonadati</taxon>
        <taxon>Pseudomonadota</taxon>
        <taxon>Alphaproteobacteria</taxon>
        <taxon>Hyphomicrobiales</taxon>
        <taxon>Aurantimonadaceae</taxon>
        <taxon>Aureimonas</taxon>
    </lineage>
</organism>
<evidence type="ECO:0000256" key="9">
    <source>
        <dbReference type="SAM" id="MobiDB-lite"/>
    </source>
</evidence>
<feature type="signal peptide" evidence="10">
    <location>
        <begin position="1"/>
        <end position="25"/>
    </location>
</feature>
<dbReference type="EC" id="5.2.1.8" evidence="3"/>
<dbReference type="PANTHER" id="PTHR47245">
    <property type="entry name" value="PEPTIDYLPROLYL ISOMERASE"/>
    <property type="match status" value="1"/>
</dbReference>
<dbReference type="InterPro" id="IPR000297">
    <property type="entry name" value="PPIase_PpiC"/>
</dbReference>
<dbReference type="InterPro" id="IPR027304">
    <property type="entry name" value="Trigger_fact/SurA_dom_sf"/>
</dbReference>
<dbReference type="Proteomes" id="UP000613160">
    <property type="component" value="Unassembled WGS sequence"/>
</dbReference>
<evidence type="ECO:0000256" key="3">
    <source>
        <dbReference type="ARBA" id="ARBA00013194"/>
    </source>
</evidence>
<evidence type="ECO:0000256" key="7">
    <source>
        <dbReference type="ARBA" id="ARBA00031484"/>
    </source>
</evidence>
<dbReference type="RefSeq" id="WP_188854044.1">
    <property type="nucleotide sequence ID" value="NZ_BMJJ01000010.1"/>
</dbReference>
<gene>
    <name evidence="12" type="ORF">GCM10011335_39820</name>
</gene>
<dbReference type="InterPro" id="IPR046357">
    <property type="entry name" value="PPIase_dom_sf"/>
</dbReference>
<evidence type="ECO:0000256" key="8">
    <source>
        <dbReference type="PROSITE-ProRule" id="PRU00278"/>
    </source>
</evidence>
<evidence type="ECO:0000313" key="12">
    <source>
        <dbReference type="EMBL" id="GGD32879.1"/>
    </source>
</evidence>
<dbReference type="PROSITE" id="PS50198">
    <property type="entry name" value="PPIC_PPIASE_2"/>
    <property type="match status" value="1"/>
</dbReference>
<accession>A0A916Y6A7</accession>
<keyword evidence="5 8" id="KW-0697">Rotamase</keyword>
<evidence type="ECO:0000256" key="2">
    <source>
        <dbReference type="ARBA" id="ARBA00007656"/>
    </source>
</evidence>
<dbReference type="AlphaFoldDB" id="A0A916Y6A7"/>
<dbReference type="PANTHER" id="PTHR47245:SF2">
    <property type="entry name" value="PEPTIDYL-PROLYL CIS-TRANS ISOMERASE HP_0175-RELATED"/>
    <property type="match status" value="1"/>
</dbReference>
<dbReference type="Gene3D" id="1.10.8.1040">
    <property type="match status" value="1"/>
</dbReference>
<reference evidence="12" key="1">
    <citation type="journal article" date="2014" name="Int. J. Syst. Evol. Microbiol.">
        <title>Complete genome sequence of Corynebacterium casei LMG S-19264T (=DSM 44701T), isolated from a smear-ripened cheese.</title>
        <authorList>
            <consortium name="US DOE Joint Genome Institute (JGI-PGF)"/>
            <person name="Walter F."/>
            <person name="Albersmeier A."/>
            <person name="Kalinowski J."/>
            <person name="Ruckert C."/>
        </authorList>
    </citation>
    <scope>NUCLEOTIDE SEQUENCE</scope>
    <source>
        <strain evidence="12">CGMCC 1.15493</strain>
    </source>
</reference>
<sequence>MTQTIKRLLAATGFSLIALAAPTLAADSDVVAKVGDQPITAGDLDLAAADLGEQFGKLPPEQRKLAVLSALIDIKSLALEAEKAGIAKDKVVEARIAFLRDRALHNAYFQKQGVDGITDAELQARYDAEVAKIKPVEELHARHILVKTKEEAEAIIKKLDDGADFMKLAAEQSAGPSGPEGGDLGFFGPGQMVPPFETAAYALEVGTYTKQPVETQFGWHIIQVTEKRPQQQPAFDAVKEQIRQVIMREKYMALVQKAREEQKVVYVDPAMKTAVEAMEKAAATPVEGGAPAEAAPADAAPATAPAQ</sequence>
<feature type="chain" id="PRO_5036711055" description="Parvulin-like PPIase" evidence="10">
    <location>
        <begin position="26"/>
        <end position="307"/>
    </location>
</feature>
<evidence type="ECO:0000256" key="10">
    <source>
        <dbReference type="SAM" id="SignalP"/>
    </source>
</evidence>
<dbReference type="SUPFAM" id="SSF109998">
    <property type="entry name" value="Triger factor/SurA peptide-binding domain-like"/>
    <property type="match status" value="1"/>
</dbReference>
<dbReference type="EMBL" id="BMJJ01000010">
    <property type="protein sequence ID" value="GGD32879.1"/>
    <property type="molecule type" value="Genomic_DNA"/>
</dbReference>